<organism evidence="2">
    <name type="scientific">mine drainage metagenome</name>
    <dbReference type="NCBI Taxonomy" id="410659"/>
    <lineage>
        <taxon>unclassified sequences</taxon>
        <taxon>metagenomes</taxon>
        <taxon>ecological metagenomes</taxon>
    </lineage>
</organism>
<keyword evidence="1" id="KW-0472">Membrane</keyword>
<accession>T0YTP5</accession>
<sequence>MNLWHVSAVLLWALALSAIIWFALDRSIIRRQRRRHRKVANVRYFQGLQYLLDEQPDEALTVFLKLADENPEIIEIQLAVARLFRRKGELERSIRMHQNLVARTHLDRA</sequence>
<name>T0YTP5_9ZZZZ</name>
<feature type="transmembrane region" description="Helical" evidence="1">
    <location>
        <begin position="6"/>
        <end position="24"/>
    </location>
</feature>
<evidence type="ECO:0000313" key="2">
    <source>
        <dbReference type="EMBL" id="EQD38951.1"/>
    </source>
</evidence>
<reference evidence="2" key="1">
    <citation type="submission" date="2013-08" db="EMBL/GenBank/DDBJ databases">
        <authorList>
            <person name="Mendez C."/>
            <person name="Richter M."/>
            <person name="Ferrer M."/>
            <person name="Sanchez J."/>
        </authorList>
    </citation>
    <scope>NUCLEOTIDE SEQUENCE</scope>
</reference>
<dbReference type="Gene3D" id="1.25.40.10">
    <property type="entry name" value="Tetratricopeptide repeat domain"/>
    <property type="match status" value="1"/>
</dbReference>
<feature type="non-terminal residue" evidence="2">
    <location>
        <position position="109"/>
    </location>
</feature>
<dbReference type="InterPro" id="IPR011990">
    <property type="entry name" value="TPR-like_helical_dom_sf"/>
</dbReference>
<evidence type="ECO:0000256" key="1">
    <source>
        <dbReference type="SAM" id="Phobius"/>
    </source>
</evidence>
<dbReference type="SUPFAM" id="SSF48452">
    <property type="entry name" value="TPR-like"/>
    <property type="match status" value="1"/>
</dbReference>
<proteinExistence type="predicted"/>
<reference evidence="2" key="2">
    <citation type="journal article" date="2014" name="ISME J.">
        <title>Microbial stratification in low pH oxic and suboxic macroscopic growths along an acid mine drainage.</title>
        <authorList>
            <person name="Mendez-Garcia C."/>
            <person name="Mesa V."/>
            <person name="Sprenger R.R."/>
            <person name="Richter M."/>
            <person name="Diez M.S."/>
            <person name="Solano J."/>
            <person name="Bargiela R."/>
            <person name="Golyshina O.V."/>
            <person name="Manteca A."/>
            <person name="Ramos J.L."/>
            <person name="Gallego J.R."/>
            <person name="Llorente I."/>
            <person name="Martins Dos Santos V.A."/>
            <person name="Jensen O.N."/>
            <person name="Pelaez A.I."/>
            <person name="Sanchez J."/>
            <person name="Ferrer M."/>
        </authorList>
    </citation>
    <scope>NUCLEOTIDE SEQUENCE</scope>
</reference>
<keyword evidence="1" id="KW-0812">Transmembrane</keyword>
<dbReference type="EMBL" id="AUZZ01008137">
    <property type="protein sequence ID" value="EQD38951.1"/>
    <property type="molecule type" value="Genomic_DNA"/>
</dbReference>
<comment type="caution">
    <text evidence="2">The sequence shown here is derived from an EMBL/GenBank/DDBJ whole genome shotgun (WGS) entry which is preliminary data.</text>
</comment>
<keyword evidence="1" id="KW-1133">Transmembrane helix</keyword>
<dbReference type="AlphaFoldDB" id="T0YTP5"/>
<protein>
    <submittedName>
        <fullName evidence="2">Tetratricopeptide repeat protein</fullName>
    </submittedName>
</protein>
<gene>
    <name evidence="2" type="ORF">B2A_11289</name>
</gene>